<reference evidence="4" key="1">
    <citation type="journal article" date="2017" name="Biotechnol. Biofuels">
        <title>Evaluation of environmental bacterial communities as a factor affecting the growth of duckweed Lemna minor.</title>
        <authorList>
            <person name="Ishizawa H."/>
            <person name="Kuroda M."/>
            <person name="Morikawa M."/>
            <person name="Ike M."/>
        </authorList>
    </citation>
    <scope>NUCLEOTIDE SEQUENCE [LARGE SCALE GENOMIC DNA]</scope>
    <source>
        <strain evidence="4">M6</strain>
    </source>
</reference>
<evidence type="ECO:0000259" key="2">
    <source>
        <dbReference type="Pfam" id="PF04773"/>
    </source>
</evidence>
<dbReference type="PANTHER" id="PTHR30273">
    <property type="entry name" value="PERIPLASMIC SIGNAL SENSOR AND SIGMA FACTOR ACTIVATOR FECR-RELATED"/>
    <property type="match status" value="1"/>
</dbReference>
<name>A0A3G9G0H0_9CAUL</name>
<dbReference type="InterPro" id="IPR006860">
    <property type="entry name" value="FecR"/>
</dbReference>
<evidence type="ECO:0000313" key="3">
    <source>
        <dbReference type="EMBL" id="BBF80116.1"/>
    </source>
</evidence>
<dbReference type="RefSeq" id="WP_126420350.1">
    <property type="nucleotide sequence ID" value="NZ_AP018827.1"/>
</dbReference>
<dbReference type="Gene3D" id="2.60.120.1440">
    <property type="match status" value="1"/>
</dbReference>
<feature type="domain" description="FecR protein" evidence="2">
    <location>
        <begin position="112"/>
        <end position="204"/>
    </location>
</feature>
<dbReference type="PIRSF" id="PIRSF018266">
    <property type="entry name" value="FecR"/>
    <property type="match status" value="1"/>
</dbReference>
<dbReference type="OrthoDB" id="7462608at2"/>
<dbReference type="PANTHER" id="PTHR30273:SF2">
    <property type="entry name" value="PROTEIN FECR"/>
    <property type="match status" value="1"/>
</dbReference>
<keyword evidence="1" id="KW-1133">Transmembrane helix</keyword>
<proteinExistence type="predicted"/>
<evidence type="ECO:0000313" key="4">
    <source>
        <dbReference type="Proteomes" id="UP000278756"/>
    </source>
</evidence>
<evidence type="ECO:0000256" key="1">
    <source>
        <dbReference type="SAM" id="Phobius"/>
    </source>
</evidence>
<dbReference type="EMBL" id="AP018827">
    <property type="protein sequence ID" value="BBF80116.1"/>
    <property type="molecule type" value="Genomic_DNA"/>
</dbReference>
<organism evidence="3 4">
    <name type="scientific">Asticcacaulis excentricus</name>
    <dbReference type="NCBI Taxonomy" id="78587"/>
    <lineage>
        <taxon>Bacteria</taxon>
        <taxon>Pseudomonadati</taxon>
        <taxon>Pseudomonadota</taxon>
        <taxon>Alphaproteobacteria</taxon>
        <taxon>Caulobacterales</taxon>
        <taxon>Caulobacteraceae</taxon>
        <taxon>Asticcacaulis</taxon>
    </lineage>
</organism>
<dbReference type="Gene3D" id="3.55.50.30">
    <property type="match status" value="1"/>
</dbReference>
<dbReference type="InterPro" id="IPR012373">
    <property type="entry name" value="Ferrdict_sens_TM"/>
</dbReference>
<dbReference type="Pfam" id="PF04773">
    <property type="entry name" value="FecR"/>
    <property type="match status" value="1"/>
</dbReference>
<feature type="transmembrane region" description="Helical" evidence="1">
    <location>
        <begin position="87"/>
        <end position="108"/>
    </location>
</feature>
<protein>
    <submittedName>
        <fullName evidence="3">Heme uptake transmembrane sensor</fullName>
    </submittedName>
</protein>
<gene>
    <name evidence="3" type="ORF">EM6_0694</name>
</gene>
<dbReference type="AlphaFoldDB" id="A0A3G9G0H0"/>
<accession>A0A3G9G0H0</accession>
<sequence>MSAIDEQAAAYIAARAAGRWDEADQAALEAWLAADTRHQGAFFRAEAAWAMLDRASVMGAGIAADTVHTSPFRALTPRPPTLTRRQWLAGGGLIAASVAGAALILPALTHQRLQTEVGELRKVPLKDQSIASVNTDTTLDVALGAKRRDIRLIRGEAWFQVAKDKARPFVVEADTVRARAVGTAFGVRRYPDGAEVMVSEGVVEVWNTQAPDTPTRLEAGGRIFVPYAPQPIRAEYAPETVDRRLAWREGQIALDNDSLTHAAAEFNRYNSRKIVIADPALGDEKLVGWFRADQPDTFARSVHLALDVPVRIDDTRIVIGAE</sequence>
<keyword evidence="1 3" id="KW-0812">Transmembrane</keyword>
<keyword evidence="1" id="KW-0472">Membrane</keyword>
<dbReference type="Proteomes" id="UP000278756">
    <property type="component" value="Chromosome 1"/>
</dbReference>
<reference evidence="4" key="2">
    <citation type="journal article" date="2017" name="Plant Physiol. Biochem.">
        <title>Differential oxidative and antioxidative response of duckweed Lemna minor toward plant growth promoting/inhibiting bacteria.</title>
        <authorList>
            <person name="Ishizawa H."/>
            <person name="Kuroda M."/>
            <person name="Morikawa M."/>
            <person name="Ike M."/>
        </authorList>
    </citation>
    <scope>NUCLEOTIDE SEQUENCE [LARGE SCALE GENOMIC DNA]</scope>
    <source>
        <strain evidence="4">M6</strain>
    </source>
</reference>
<dbReference type="GO" id="GO:0016989">
    <property type="term" value="F:sigma factor antagonist activity"/>
    <property type="evidence" value="ECO:0007669"/>
    <property type="project" value="TreeGrafter"/>
</dbReference>